<protein>
    <recommendedName>
        <fullName evidence="1">Peptidase M28 domain-containing protein</fullName>
    </recommendedName>
</protein>
<sequence length="306" mass="34861">MASTFGWRFTGDWLVRTNREDTYLTGQLKLHVQKLANEIGRRNYDSYPNLSKAAGFITEQLHSYGFTPEFQEYWVNNKKFKNIIVSKEGTQKPKEVFLVGAHYDSAFNPGADDNGSGVAVLLELARLLSSMDTKRSMKFVAFVNEEPPFFKTENMGSKIYAKAAKAKGEDIKGALILESVGYYSEEPNSQRYPPFFGLFYPNKGNFIGVVGNLRSRDLVERVVSNFKKETQFPIESIVTFESFAGASFSDNWAFWNEGYPAVMITDTAYYRNPNYHENLDTFETLNYESMEQVVKGLARVLIELTN</sequence>
<dbReference type="AlphaFoldDB" id="A0A1G1W851"/>
<reference evidence="2 3" key="1">
    <citation type="journal article" date="2016" name="Nat. Commun.">
        <title>Thousands of microbial genomes shed light on interconnected biogeochemical processes in an aquifer system.</title>
        <authorList>
            <person name="Anantharaman K."/>
            <person name="Brown C.T."/>
            <person name="Hug L.A."/>
            <person name="Sharon I."/>
            <person name="Castelle C.J."/>
            <person name="Probst A.J."/>
            <person name="Thomas B.C."/>
            <person name="Singh A."/>
            <person name="Wilkins M.J."/>
            <person name="Karaoz U."/>
            <person name="Brodie E.L."/>
            <person name="Williams K.H."/>
            <person name="Hubbard S.S."/>
            <person name="Banfield J.F."/>
        </authorList>
    </citation>
    <scope>NUCLEOTIDE SEQUENCE [LARGE SCALE GENOMIC DNA]</scope>
</reference>
<dbReference type="GO" id="GO:0008235">
    <property type="term" value="F:metalloexopeptidase activity"/>
    <property type="evidence" value="ECO:0007669"/>
    <property type="project" value="InterPro"/>
</dbReference>
<evidence type="ECO:0000313" key="3">
    <source>
        <dbReference type="Proteomes" id="UP000178493"/>
    </source>
</evidence>
<dbReference type="SUPFAM" id="SSF53187">
    <property type="entry name" value="Zn-dependent exopeptidases"/>
    <property type="match status" value="1"/>
</dbReference>
<dbReference type="InterPro" id="IPR045175">
    <property type="entry name" value="M28_fam"/>
</dbReference>
<dbReference type="InterPro" id="IPR007484">
    <property type="entry name" value="Peptidase_M28"/>
</dbReference>
<dbReference type="GO" id="GO:0006508">
    <property type="term" value="P:proteolysis"/>
    <property type="evidence" value="ECO:0007669"/>
    <property type="project" value="InterPro"/>
</dbReference>
<dbReference type="Gene3D" id="3.40.630.10">
    <property type="entry name" value="Zn peptidases"/>
    <property type="match status" value="1"/>
</dbReference>
<name>A0A1G1W851_9BACT</name>
<dbReference type="Proteomes" id="UP000178493">
    <property type="component" value="Unassembled WGS sequence"/>
</dbReference>
<feature type="domain" description="Peptidase M28" evidence="1">
    <location>
        <begin position="82"/>
        <end position="298"/>
    </location>
</feature>
<dbReference type="Pfam" id="PF04389">
    <property type="entry name" value="Peptidase_M28"/>
    <property type="match status" value="1"/>
</dbReference>
<evidence type="ECO:0000313" key="2">
    <source>
        <dbReference type="EMBL" id="OGY23859.1"/>
    </source>
</evidence>
<proteinExistence type="predicted"/>
<evidence type="ECO:0000259" key="1">
    <source>
        <dbReference type="Pfam" id="PF04389"/>
    </source>
</evidence>
<accession>A0A1G1W851</accession>
<gene>
    <name evidence="2" type="ORF">A2126_00520</name>
</gene>
<dbReference type="PANTHER" id="PTHR12147">
    <property type="entry name" value="METALLOPEPTIDASE M28 FAMILY MEMBER"/>
    <property type="match status" value="1"/>
</dbReference>
<organism evidence="2 3">
    <name type="scientific">Candidatus Woykebacteria bacterium GWB1_45_5</name>
    <dbReference type="NCBI Taxonomy" id="1802592"/>
    <lineage>
        <taxon>Bacteria</taxon>
        <taxon>Candidatus Woykeibacteriota</taxon>
    </lineage>
</organism>
<dbReference type="PANTHER" id="PTHR12147:SF26">
    <property type="entry name" value="PEPTIDASE M28 DOMAIN-CONTAINING PROTEIN"/>
    <property type="match status" value="1"/>
</dbReference>
<comment type="caution">
    <text evidence="2">The sequence shown here is derived from an EMBL/GenBank/DDBJ whole genome shotgun (WGS) entry which is preliminary data.</text>
</comment>
<dbReference type="EMBL" id="MHCO01000027">
    <property type="protein sequence ID" value="OGY23859.1"/>
    <property type="molecule type" value="Genomic_DNA"/>
</dbReference>